<dbReference type="OrthoDB" id="728034at2"/>
<organism evidence="4 5">
    <name type="scientific">Flavipsychrobacter stenotrophus</name>
    <dbReference type="NCBI Taxonomy" id="2077091"/>
    <lineage>
        <taxon>Bacteria</taxon>
        <taxon>Pseudomonadati</taxon>
        <taxon>Bacteroidota</taxon>
        <taxon>Chitinophagia</taxon>
        <taxon>Chitinophagales</taxon>
        <taxon>Chitinophagaceae</taxon>
        <taxon>Flavipsychrobacter</taxon>
    </lineage>
</organism>
<dbReference type="Proteomes" id="UP000239872">
    <property type="component" value="Unassembled WGS sequence"/>
</dbReference>
<evidence type="ECO:0000313" key="5">
    <source>
        <dbReference type="Proteomes" id="UP000239872"/>
    </source>
</evidence>
<sequence>MLNRVLSWVKPALFLVALASLNAVNAQTIYYVNAATGDDINPGTSWGAPYRNLTKALAQANVSTAAAVEIWVAAGTYTPIDGLSTVLVDTRDTSFTFYRGDGVGRSLKVYGGFTGGETAPGQRDTLHPSYLDGDLGGGNSYHVGVIAGQSALSDSIVIDGFRIRNGGAAGLGSKIFNSAFIDRYSGGGLTIYANPDDNKILIRNCRMENNWAAYVYASSSYSVFGHGAGMLVRASNVVLERCRFTNNTINGLGGSGGAAMYIAYGNVTLKSVDVTGNQVTGGGGSVNVEGGALWVLNSTLNILNSSFLSNRSKGGFGSGSANGGAIRTENSVCNFTNTTFTNNVAIGGDGGSTVTSGLSYGGAIYNQTTNLTLTSCTFTNDTSACGNNVYVNNLSQALGGAIYTESYPGDSLLTVVNSTFSGNVAIGGGSNYVRGGAICMNTKAKITGSHFNNNFCSANGYYGTAEAGAIFSGDRVLTINRTIFTGNASLGGMAANGGAITAQRTELAIDSCRFDSNNTRRGGAICIQDNYLKLTNSTFTANTAIYGGCLYFTILSPVGLTYTPHNFAGNNTFSANVADSAGGAMYMDMTVGGMDTMANNLFVGNKTAVANTDGGALCLSSSTHFIVNNTFYKDSAMRDGGAIKTIGSAGVYKMANNIFYGNIGGTATQDTCLRSLGGFYGSFSNSYSGADPLFINALDPVGADAIWATADDGLRLQNCSPAINTGNTSLVSFLTTSDLLGNMRVSGSAVDKGAYENILTQAVTGPDSMCVGSTVTFTDATTGGTWGTSNAAVATVTATGSVTALSAGLARIRYIVNHGCLTDTAYRIVTVQSGAPAIGAATDHVCYGNIITLTNSVAGGVWSIGGTAALVSATGVVTGIAAGTSVVTYTIFNACGYTSATIPIYVETNSVSISGTDTVCVGGVTSLSVPITGGTWSVVSGSGAATIDASGHLTGLQQGAELVQYTGTNSCGPISAYYTVNVQRTADQIVAPSAVCTGSSISLSDSTTGGTWTTGSTSVITVTGASATGIAVGTGIVTYSVTNACGTTSDTMLITVQQPAGAISGAGSICVGGSASLTDAVAGGTWSVAPATVASINAAGVITGLLQGNVIVTYSLLNACGTTSSGFNVGVNAPAAAIAGTDSVCPGSVVALTDATTGGTWSSSNTTIATVSGGTVGGVNSGTATITYAVTNACGSTSATLVVTVLSSPSCNTGLGQVTPGNTVQIYPNPATDAVRIDCSYAISARLYNVDGRIVRTLSGAGVMNINELPDGLYLLEVLNAANERVAIERIVKASK</sequence>
<dbReference type="SUPFAM" id="SSF49373">
    <property type="entry name" value="Invasin/intimin cell-adhesion fragments"/>
    <property type="match status" value="1"/>
</dbReference>
<evidence type="ECO:0000259" key="3">
    <source>
        <dbReference type="Pfam" id="PF18962"/>
    </source>
</evidence>
<evidence type="ECO:0000256" key="1">
    <source>
        <dbReference type="SAM" id="SignalP"/>
    </source>
</evidence>
<dbReference type="SUPFAM" id="SSF51126">
    <property type="entry name" value="Pectin lyase-like"/>
    <property type="match status" value="2"/>
</dbReference>
<dbReference type="InterPro" id="IPR003343">
    <property type="entry name" value="Big_2"/>
</dbReference>
<accession>A0A2S7SUD1</accession>
<gene>
    <name evidence="4" type="ORF">CJD36_011190</name>
</gene>
<dbReference type="NCBIfam" id="TIGR04183">
    <property type="entry name" value="Por_Secre_tail"/>
    <property type="match status" value="1"/>
</dbReference>
<dbReference type="InterPro" id="IPR059226">
    <property type="entry name" value="Choice_anch_Q_dom"/>
</dbReference>
<protein>
    <recommendedName>
        <fullName evidence="6">Secretion system C-terminal sorting domain-containing protein</fullName>
    </recommendedName>
</protein>
<dbReference type="EMBL" id="PPSL01000003">
    <property type="protein sequence ID" value="PQJ10532.1"/>
    <property type="molecule type" value="Genomic_DNA"/>
</dbReference>
<name>A0A2S7SUD1_9BACT</name>
<dbReference type="PANTHER" id="PTHR11319">
    <property type="entry name" value="G PROTEIN-COUPLED RECEPTOR-RELATED"/>
    <property type="match status" value="1"/>
</dbReference>
<dbReference type="SMART" id="SM00710">
    <property type="entry name" value="PbH1"/>
    <property type="match status" value="7"/>
</dbReference>
<feature type="domain" description="BIG2" evidence="2">
    <location>
        <begin position="772"/>
        <end position="819"/>
    </location>
</feature>
<dbReference type="Pfam" id="PF02368">
    <property type="entry name" value="Big_2"/>
    <property type="match status" value="1"/>
</dbReference>
<proteinExistence type="predicted"/>
<keyword evidence="1" id="KW-0732">Signal</keyword>
<dbReference type="Pfam" id="PF18962">
    <property type="entry name" value="Por_Secre_tail"/>
    <property type="match status" value="1"/>
</dbReference>
<dbReference type="NCBIfam" id="NF041518">
    <property type="entry name" value="choice_anch_Q"/>
    <property type="match status" value="1"/>
</dbReference>
<comment type="caution">
    <text evidence="4">The sequence shown here is derived from an EMBL/GenBank/DDBJ whole genome shotgun (WGS) entry which is preliminary data.</text>
</comment>
<keyword evidence="5" id="KW-1185">Reference proteome</keyword>
<evidence type="ECO:0000259" key="2">
    <source>
        <dbReference type="Pfam" id="PF02368"/>
    </source>
</evidence>
<evidence type="ECO:0008006" key="6">
    <source>
        <dbReference type="Google" id="ProtNLM"/>
    </source>
</evidence>
<dbReference type="InterPro" id="IPR006626">
    <property type="entry name" value="PbH1"/>
</dbReference>
<dbReference type="InterPro" id="IPR012334">
    <property type="entry name" value="Pectin_lyas_fold"/>
</dbReference>
<reference evidence="4 5" key="1">
    <citation type="submission" date="2018-01" db="EMBL/GenBank/DDBJ databases">
        <title>A novel member of the phylum Bacteroidetes isolated from glacier ice.</title>
        <authorList>
            <person name="Liu Q."/>
            <person name="Xin Y.-H."/>
        </authorList>
    </citation>
    <scope>NUCLEOTIDE SEQUENCE [LARGE SCALE GENOMIC DNA]</scope>
    <source>
        <strain evidence="4 5">RB1R16</strain>
    </source>
</reference>
<feature type="signal peptide" evidence="1">
    <location>
        <begin position="1"/>
        <end position="26"/>
    </location>
</feature>
<dbReference type="Gene3D" id="2.160.20.10">
    <property type="entry name" value="Single-stranded right-handed beta-helix, Pectin lyase-like"/>
    <property type="match status" value="2"/>
</dbReference>
<feature type="chain" id="PRO_5015398976" description="Secretion system C-terminal sorting domain-containing protein" evidence="1">
    <location>
        <begin position="27"/>
        <end position="1296"/>
    </location>
</feature>
<dbReference type="Gene3D" id="2.60.40.1080">
    <property type="match status" value="2"/>
</dbReference>
<dbReference type="PANTHER" id="PTHR11319:SF35">
    <property type="entry name" value="OUTER MEMBRANE PROTEIN PMPC-RELATED"/>
    <property type="match status" value="1"/>
</dbReference>
<dbReference type="RefSeq" id="WP_105039260.1">
    <property type="nucleotide sequence ID" value="NZ_PPSL01000003.1"/>
</dbReference>
<evidence type="ECO:0000313" key="4">
    <source>
        <dbReference type="EMBL" id="PQJ10532.1"/>
    </source>
</evidence>
<dbReference type="InterPro" id="IPR008964">
    <property type="entry name" value="Invasin/intimin_cell_adhesion"/>
</dbReference>
<dbReference type="InterPro" id="IPR011050">
    <property type="entry name" value="Pectin_lyase_fold/virulence"/>
</dbReference>
<dbReference type="InterPro" id="IPR026444">
    <property type="entry name" value="Secre_tail"/>
</dbReference>
<feature type="domain" description="Secretion system C-terminal sorting" evidence="3">
    <location>
        <begin position="1226"/>
        <end position="1284"/>
    </location>
</feature>